<dbReference type="CDD" id="cd03230">
    <property type="entry name" value="ABC_DR_subfamily_A"/>
    <property type="match status" value="1"/>
</dbReference>
<evidence type="ECO:0000256" key="1">
    <source>
        <dbReference type="ARBA" id="ARBA00022741"/>
    </source>
</evidence>
<feature type="domain" description="ABC transporter" evidence="3">
    <location>
        <begin position="74"/>
        <end position="274"/>
    </location>
</feature>
<evidence type="ECO:0000256" key="2">
    <source>
        <dbReference type="ARBA" id="ARBA00022840"/>
    </source>
</evidence>
<keyword evidence="2 4" id="KW-0067">ATP-binding</keyword>
<reference evidence="4 5" key="1">
    <citation type="submission" date="2018-09" db="EMBL/GenBank/DDBJ databases">
        <authorList>
            <person name="Li J."/>
        </authorList>
    </citation>
    <scope>NUCLEOTIDE SEQUENCE [LARGE SCALE GENOMIC DNA]</scope>
    <source>
        <strain evidence="4 5">2129</strain>
    </source>
</reference>
<dbReference type="PANTHER" id="PTHR43038">
    <property type="entry name" value="ATP-BINDING CASSETTE, SUB-FAMILY H, MEMBER 1"/>
    <property type="match status" value="1"/>
</dbReference>
<dbReference type="PROSITE" id="PS50893">
    <property type="entry name" value="ABC_TRANSPORTER_2"/>
    <property type="match status" value="1"/>
</dbReference>
<keyword evidence="1" id="KW-0547">Nucleotide-binding</keyword>
<dbReference type="InterPro" id="IPR003593">
    <property type="entry name" value="AAA+_ATPase"/>
</dbReference>
<dbReference type="InterPro" id="IPR003439">
    <property type="entry name" value="ABC_transporter-like_ATP-bd"/>
</dbReference>
<evidence type="ECO:0000313" key="5">
    <source>
        <dbReference type="Proteomes" id="UP000273001"/>
    </source>
</evidence>
<dbReference type="PANTHER" id="PTHR43038:SF7">
    <property type="entry name" value="ABC TRANSPORT SYSTEM ATP-BINDING PROTEIN"/>
    <property type="match status" value="1"/>
</dbReference>
<dbReference type="EMBL" id="CP032514">
    <property type="protein sequence ID" value="AYD91036.1"/>
    <property type="molecule type" value="Genomic_DNA"/>
</dbReference>
<evidence type="ECO:0000259" key="3">
    <source>
        <dbReference type="PROSITE" id="PS50893"/>
    </source>
</evidence>
<accession>A0ABM6Z775</accession>
<dbReference type="InterPro" id="IPR027417">
    <property type="entry name" value="P-loop_NTPase"/>
</dbReference>
<dbReference type="Proteomes" id="UP000273001">
    <property type="component" value="Chromosome"/>
</dbReference>
<gene>
    <name evidence="4" type="ORF">D5R93_12660</name>
</gene>
<sequence length="276" mass="30061">MRSFTTELTSLGVTAQQREQLETDTRLEVEAADLPPAEMYGPAALYARELAAALRSSEPARQPLPPMPPQEVVLRLTDICLRRGRRAVLDQVSLELRRGEVLAVVGTNGAGKSSLLQVCAGILRPTSGQVERCQSFGYAPQRDALAPLLTVDEHLSLFGCARGATGSRARATGYRLLSTLGWNARGAQTVGTLSGGTQQKVSLSLAQLDAPHLLLLDEPYQGLDSTAYEDLWELIRTWSRAGTAILLVTHLLRDVDRVDQVIELAALDERTQEAHR</sequence>
<organism evidence="4 5">
    <name type="scientific">Actinomyces lilanjuaniae</name>
    <dbReference type="NCBI Taxonomy" id="2321394"/>
    <lineage>
        <taxon>Bacteria</taxon>
        <taxon>Bacillati</taxon>
        <taxon>Actinomycetota</taxon>
        <taxon>Actinomycetes</taxon>
        <taxon>Actinomycetales</taxon>
        <taxon>Actinomycetaceae</taxon>
        <taxon>Actinomyces</taxon>
    </lineage>
</organism>
<dbReference type="SMART" id="SM00382">
    <property type="entry name" value="AAA"/>
    <property type="match status" value="1"/>
</dbReference>
<proteinExistence type="predicted"/>
<dbReference type="SUPFAM" id="SSF52540">
    <property type="entry name" value="P-loop containing nucleoside triphosphate hydrolases"/>
    <property type="match status" value="1"/>
</dbReference>
<protein>
    <submittedName>
        <fullName evidence="4">ABC transporter ATP-binding protein</fullName>
    </submittedName>
</protein>
<dbReference type="Gene3D" id="3.40.50.300">
    <property type="entry name" value="P-loop containing nucleotide triphosphate hydrolases"/>
    <property type="match status" value="1"/>
</dbReference>
<name>A0ABM6Z775_9ACTO</name>
<evidence type="ECO:0000313" key="4">
    <source>
        <dbReference type="EMBL" id="AYD91036.1"/>
    </source>
</evidence>
<dbReference type="Pfam" id="PF00005">
    <property type="entry name" value="ABC_tran"/>
    <property type="match status" value="1"/>
</dbReference>
<dbReference type="GO" id="GO:0005524">
    <property type="term" value="F:ATP binding"/>
    <property type="evidence" value="ECO:0007669"/>
    <property type="project" value="UniProtKB-KW"/>
</dbReference>
<keyword evidence="5" id="KW-1185">Reference proteome</keyword>